<feature type="transmembrane region" description="Helical" evidence="2">
    <location>
        <begin position="254"/>
        <end position="275"/>
    </location>
</feature>
<keyword evidence="2" id="KW-0812">Transmembrane</keyword>
<keyword evidence="2" id="KW-0472">Membrane</keyword>
<evidence type="ECO:0000256" key="2">
    <source>
        <dbReference type="SAM" id="Phobius"/>
    </source>
</evidence>
<feature type="transmembrane region" description="Helical" evidence="2">
    <location>
        <begin position="115"/>
        <end position="136"/>
    </location>
</feature>
<feature type="transmembrane region" description="Helical" evidence="2">
    <location>
        <begin position="157"/>
        <end position="182"/>
    </location>
</feature>
<feature type="transmembrane region" description="Helical" evidence="2">
    <location>
        <begin position="287"/>
        <end position="308"/>
    </location>
</feature>
<keyword evidence="4" id="KW-1185">Reference proteome</keyword>
<evidence type="ECO:0000313" key="4">
    <source>
        <dbReference type="Proteomes" id="UP000604046"/>
    </source>
</evidence>
<evidence type="ECO:0000313" key="3">
    <source>
        <dbReference type="EMBL" id="CAE7573991.1"/>
    </source>
</evidence>
<feature type="region of interest" description="Disordered" evidence="1">
    <location>
        <begin position="365"/>
        <end position="386"/>
    </location>
</feature>
<dbReference type="OrthoDB" id="10538018at2759"/>
<name>A0A812UNA3_9DINO</name>
<dbReference type="AlphaFoldDB" id="A0A812UNA3"/>
<feature type="transmembrane region" description="Helical" evidence="2">
    <location>
        <begin position="221"/>
        <end position="242"/>
    </location>
</feature>
<comment type="caution">
    <text evidence="3">The sequence shown here is derived from an EMBL/GenBank/DDBJ whole genome shotgun (WGS) entry which is preliminary data.</text>
</comment>
<accession>A0A812UNA3</accession>
<reference evidence="3" key="1">
    <citation type="submission" date="2021-02" db="EMBL/GenBank/DDBJ databases">
        <authorList>
            <person name="Dougan E. K."/>
            <person name="Rhodes N."/>
            <person name="Thang M."/>
            <person name="Chan C."/>
        </authorList>
    </citation>
    <scope>NUCLEOTIDE SEQUENCE</scope>
</reference>
<dbReference type="EMBL" id="CAJNDS010002723">
    <property type="protein sequence ID" value="CAE7573991.1"/>
    <property type="molecule type" value="Genomic_DNA"/>
</dbReference>
<sequence>MARQRTTPFWVYVLPAMGFFLGLYGLLQVALLQDGSEEGSESLGLERPLPEAATVCLGFVVLFAAVDAGGTLQHFFGGSPLEVALSLPVFQLQLLGLDRLAGRLRGGSRRLGSSLAEVLCSGPIALLSVEVLCYAIRGHLSQNFLLTRRGQLEDGAGIRLPATSDGLVLLAVAMLFPVAAAWEELPSTLRHASAIAAAWAGLRGCRWIAKSWGWLPRVDSFRPELCFAMGASVFALLVAWLLERRVRETRSARLSSTASLANGAIGLSLGLLWAARLERAAAKVVPLAPWGLLLCFLLALLLLWLVAVHSPEPTLPDLLLRDPSYAPTGNDSPKSKTTMGSLRQGLRLYRAMGAGPALCPPSVLAPKGRGSYPDPHDPGDLAQPGPRLCLEEPGPTLIIPLE</sequence>
<evidence type="ECO:0000256" key="1">
    <source>
        <dbReference type="SAM" id="MobiDB-lite"/>
    </source>
</evidence>
<proteinExistence type="predicted"/>
<dbReference type="Proteomes" id="UP000604046">
    <property type="component" value="Unassembled WGS sequence"/>
</dbReference>
<keyword evidence="2" id="KW-1133">Transmembrane helix</keyword>
<protein>
    <submittedName>
        <fullName evidence="3">Uncharacterized protein</fullName>
    </submittedName>
</protein>
<feature type="transmembrane region" description="Helical" evidence="2">
    <location>
        <begin position="9"/>
        <end position="32"/>
    </location>
</feature>
<gene>
    <name evidence="3" type="ORF">SNAT2548_LOCUS32744</name>
</gene>
<organism evidence="3 4">
    <name type="scientific">Symbiodinium natans</name>
    <dbReference type="NCBI Taxonomy" id="878477"/>
    <lineage>
        <taxon>Eukaryota</taxon>
        <taxon>Sar</taxon>
        <taxon>Alveolata</taxon>
        <taxon>Dinophyceae</taxon>
        <taxon>Suessiales</taxon>
        <taxon>Symbiodiniaceae</taxon>
        <taxon>Symbiodinium</taxon>
    </lineage>
</organism>